<keyword evidence="3" id="KW-0732">Signal</keyword>
<keyword evidence="1" id="KW-0175">Coiled coil</keyword>
<evidence type="ECO:0000256" key="2">
    <source>
        <dbReference type="SAM" id="Phobius"/>
    </source>
</evidence>
<keyword evidence="2" id="KW-0472">Membrane</keyword>
<sequence length="454" mass="50281">MKVNRILMLVMSLLLLVPSFAMAADHDDEGYEGDEEADVATPAGDLRADLDYLLSEHAYLAVVAMQKGVDESEDFEEAVEALDGNTEDLTEAITDVYGEEAGQTFNDMWNDHIDFFVDYVTATAEDDEESRQEALDNLEQYRDDFSEFLSEATEGDLPAGDLADGLQAHVDDLIGAFDNYVEEDFEAAYQDIRDAYAHMFHLSEDLAGTITEQFPEDFDNTTVNTPAVDLRSELNHAFSEHAALAILTMQKGIDGEEDFDEAAWALDENTADLTAAVEDVYGEEAGAEFQEMWDEHIDFFVDYVNATAEDDQQGQEEALNSLENYRDDFSAFLSEATEGNMPQEELADGLQAHVDQLITAFDSYVEGDFDTAYDNVREGIHHMYMPAEGLAAAVVTQFPEDFDGEAMPDEMPETGMGGATSGDSGATMIWITLGAFFTLAAGFILFRNRLGHRQ</sequence>
<dbReference type="EMBL" id="FNEN01000002">
    <property type="protein sequence ID" value="SDI47898.1"/>
    <property type="molecule type" value="Genomic_DNA"/>
</dbReference>
<evidence type="ECO:0000313" key="5">
    <source>
        <dbReference type="Proteomes" id="UP000198853"/>
    </source>
</evidence>
<feature type="signal peptide" evidence="3">
    <location>
        <begin position="1"/>
        <end position="23"/>
    </location>
</feature>
<feature type="coiled-coil region" evidence="1">
    <location>
        <begin position="124"/>
        <end position="151"/>
    </location>
</feature>
<evidence type="ECO:0000313" key="4">
    <source>
        <dbReference type="EMBL" id="SDI47898.1"/>
    </source>
</evidence>
<evidence type="ECO:0000256" key="3">
    <source>
        <dbReference type="SAM" id="SignalP"/>
    </source>
</evidence>
<gene>
    <name evidence="4" type="ORF">SAMN04488123_102357</name>
</gene>
<keyword evidence="2" id="KW-0812">Transmembrane</keyword>
<dbReference type="Proteomes" id="UP000198853">
    <property type="component" value="Unassembled WGS sequence"/>
</dbReference>
<proteinExistence type="predicted"/>
<protein>
    <submittedName>
        <fullName evidence="4">Uncharacterized protein</fullName>
    </submittedName>
</protein>
<organism evidence="4 5">
    <name type="scientific">Natribacillus halophilus</name>
    <dbReference type="NCBI Taxonomy" id="549003"/>
    <lineage>
        <taxon>Bacteria</taxon>
        <taxon>Bacillati</taxon>
        <taxon>Bacillota</taxon>
        <taxon>Bacilli</taxon>
        <taxon>Bacillales</taxon>
        <taxon>Bacillaceae</taxon>
        <taxon>Natribacillus</taxon>
    </lineage>
</organism>
<feature type="chain" id="PRO_5011597666" evidence="3">
    <location>
        <begin position="24"/>
        <end position="454"/>
    </location>
</feature>
<dbReference type="RefSeq" id="WP_176764593.1">
    <property type="nucleotide sequence ID" value="NZ_FNEN01000002.1"/>
</dbReference>
<name>A0A1G8KWQ9_9BACI</name>
<accession>A0A1G8KWQ9</accession>
<keyword evidence="2" id="KW-1133">Transmembrane helix</keyword>
<reference evidence="4 5" key="1">
    <citation type="submission" date="2016-10" db="EMBL/GenBank/DDBJ databases">
        <authorList>
            <person name="de Groot N.N."/>
        </authorList>
    </citation>
    <scope>NUCLEOTIDE SEQUENCE [LARGE SCALE GENOMIC DNA]</scope>
    <source>
        <strain evidence="4 5">DSM 21771</strain>
    </source>
</reference>
<dbReference type="AlphaFoldDB" id="A0A1G8KWQ9"/>
<feature type="transmembrane region" description="Helical" evidence="2">
    <location>
        <begin position="428"/>
        <end position="446"/>
    </location>
</feature>
<keyword evidence="5" id="KW-1185">Reference proteome</keyword>
<evidence type="ECO:0000256" key="1">
    <source>
        <dbReference type="SAM" id="Coils"/>
    </source>
</evidence>